<evidence type="ECO:0000313" key="2">
    <source>
        <dbReference type="EMBL" id="KKN72386.1"/>
    </source>
</evidence>
<reference evidence="2" key="1">
    <citation type="journal article" date="2015" name="Nature">
        <title>Complex archaea that bridge the gap between prokaryotes and eukaryotes.</title>
        <authorList>
            <person name="Spang A."/>
            <person name="Saw J.H."/>
            <person name="Jorgensen S.L."/>
            <person name="Zaremba-Niedzwiedzka K."/>
            <person name="Martijn J."/>
            <person name="Lind A.E."/>
            <person name="van Eijk R."/>
            <person name="Schleper C."/>
            <person name="Guy L."/>
            <person name="Ettema T.J."/>
        </authorList>
    </citation>
    <scope>NUCLEOTIDE SEQUENCE</scope>
</reference>
<feature type="transmembrane region" description="Helical" evidence="1">
    <location>
        <begin position="12"/>
        <end position="34"/>
    </location>
</feature>
<dbReference type="AlphaFoldDB" id="A0A0F9VFP6"/>
<evidence type="ECO:0000256" key="1">
    <source>
        <dbReference type="SAM" id="Phobius"/>
    </source>
</evidence>
<dbReference type="EMBL" id="LAZR01000363">
    <property type="protein sequence ID" value="KKN72386.1"/>
    <property type="molecule type" value="Genomic_DNA"/>
</dbReference>
<name>A0A0F9VFP6_9ZZZZ</name>
<keyword evidence="1" id="KW-1133">Transmembrane helix</keyword>
<accession>A0A0F9VFP6</accession>
<proteinExistence type="predicted"/>
<keyword evidence="1" id="KW-0812">Transmembrane</keyword>
<gene>
    <name evidence="2" type="ORF">LCGC14_0410970</name>
</gene>
<organism evidence="2">
    <name type="scientific">marine sediment metagenome</name>
    <dbReference type="NCBI Taxonomy" id="412755"/>
    <lineage>
        <taxon>unclassified sequences</taxon>
        <taxon>metagenomes</taxon>
        <taxon>ecological metagenomes</taxon>
    </lineage>
</organism>
<comment type="caution">
    <text evidence="2">The sequence shown here is derived from an EMBL/GenBank/DDBJ whole genome shotgun (WGS) entry which is preliminary data.</text>
</comment>
<sequence length="68" mass="7204">MSSAAACSIESIMISLRCPTMGLSIVVLIVYTLVGDVQMGRQKNFALDMGACVCYALRDGRDRGACAV</sequence>
<protein>
    <submittedName>
        <fullName evidence="2">Uncharacterized protein</fullName>
    </submittedName>
</protein>
<keyword evidence="1" id="KW-0472">Membrane</keyword>